<evidence type="ECO:0000256" key="1">
    <source>
        <dbReference type="ARBA" id="ARBA00004236"/>
    </source>
</evidence>
<accession>A0A4Y5Z2C1</accession>
<evidence type="ECO:0000256" key="10">
    <source>
        <dbReference type="PIRSR" id="PIRSR000018-51"/>
    </source>
</evidence>
<sequence length="450" mass="48072">MRQETTVDRSHHAGTPGRIKRVALWLVAVAAIGLGAFAALAWKPAIAEGPTPPATSFPPAVIAQGARLAAAGFCEGCHTIAGGKPLAGGYAMNTGFRTIYSTNISPDRETGIGAWTEEAFRRAMREGVARDGSHLFPAFPFDHFNQLSDEDIHAIYAYVMTRAPVHQPDHPNDMPFPFGIRALQAGWKLLFFHPARFVAISDESARWNRGAYLAEGLSHCSACHTPRGILGQELSTRRYQGASVDAWFAPALTASNASPVPWTSDELHRYLTTGISKYHGTAAGPMASVSRGLASLAPEDQQALVTYIESLGAGDSRADTTGRSVATALEADTADHQRTDSPGGRLFATACASCHYNRAPDVLPNRPDLGLNSAVQLDDPSNLIHVVLEGIDAKDGAPGVVMPGFARGMSDQDVALIASYLRATRTQQPPWSDLAGQVARIRAQKDGESR</sequence>
<dbReference type="Proteomes" id="UP000316093">
    <property type="component" value="Chromosome"/>
</dbReference>
<dbReference type="Pfam" id="PF00034">
    <property type="entry name" value="Cytochrom_C"/>
    <property type="match status" value="2"/>
</dbReference>
<keyword evidence="4 10" id="KW-0479">Metal-binding</keyword>
<protein>
    <submittedName>
        <fullName evidence="13">C-type cytochrome</fullName>
    </submittedName>
</protein>
<dbReference type="PROSITE" id="PS51007">
    <property type="entry name" value="CYTC"/>
    <property type="match status" value="3"/>
</dbReference>
<dbReference type="GO" id="GO:0016614">
    <property type="term" value="F:oxidoreductase activity, acting on CH-OH group of donors"/>
    <property type="evidence" value="ECO:0007669"/>
    <property type="project" value="InterPro"/>
</dbReference>
<feature type="binding site" description="covalent" evidence="9">
    <location>
        <position position="77"/>
    </location>
    <ligand>
        <name>heme c</name>
        <dbReference type="ChEBI" id="CHEBI:61717"/>
        <label>1</label>
    </ligand>
</feature>
<feature type="binding site" description="covalent" evidence="9">
    <location>
        <position position="354"/>
    </location>
    <ligand>
        <name>heme c</name>
        <dbReference type="ChEBI" id="CHEBI:61717"/>
        <label>3</label>
    </ligand>
</feature>
<evidence type="ECO:0000256" key="2">
    <source>
        <dbReference type="ARBA" id="ARBA00022475"/>
    </source>
</evidence>
<feature type="transmembrane region" description="Helical" evidence="11">
    <location>
        <begin position="21"/>
        <end position="42"/>
    </location>
</feature>
<dbReference type="GO" id="GO:0009055">
    <property type="term" value="F:electron transfer activity"/>
    <property type="evidence" value="ECO:0007669"/>
    <property type="project" value="InterPro"/>
</dbReference>
<evidence type="ECO:0000256" key="8">
    <source>
        <dbReference type="ARBA" id="ARBA00023136"/>
    </source>
</evidence>
<keyword evidence="5" id="KW-0732">Signal</keyword>
<dbReference type="EMBL" id="CP041046">
    <property type="protein sequence ID" value="QDE39500.1"/>
    <property type="molecule type" value="Genomic_DNA"/>
</dbReference>
<feature type="binding site" description="axial binding residue" evidence="10">
    <location>
        <position position="224"/>
    </location>
    <ligand>
        <name>heme c</name>
        <dbReference type="ChEBI" id="CHEBI:61717"/>
        <label>2</label>
    </ligand>
    <ligandPart>
        <name>Fe</name>
        <dbReference type="ChEBI" id="CHEBI:18248"/>
    </ligandPart>
</feature>
<feature type="binding site" description="covalent" evidence="9">
    <location>
        <position position="351"/>
    </location>
    <ligand>
        <name>heme c</name>
        <dbReference type="ChEBI" id="CHEBI:61717"/>
        <label>3</label>
    </ligand>
</feature>
<dbReference type="AlphaFoldDB" id="A0A4Y5Z2C1"/>
<feature type="binding site" description="covalent" evidence="9">
    <location>
        <position position="220"/>
    </location>
    <ligand>
        <name>heme c</name>
        <dbReference type="ChEBI" id="CHEBI:61717"/>
        <label>2</label>
    </ligand>
</feature>
<evidence type="ECO:0000259" key="12">
    <source>
        <dbReference type="PROSITE" id="PS51007"/>
    </source>
</evidence>
<dbReference type="Gene3D" id="1.10.760.10">
    <property type="entry name" value="Cytochrome c-like domain"/>
    <property type="match status" value="3"/>
</dbReference>
<keyword evidence="3 9" id="KW-0349">Heme</keyword>
<evidence type="ECO:0000256" key="3">
    <source>
        <dbReference type="ARBA" id="ARBA00022617"/>
    </source>
</evidence>
<feature type="domain" description="Cytochrome c" evidence="12">
    <location>
        <begin position="205"/>
        <end position="312"/>
    </location>
</feature>
<feature type="domain" description="Cytochrome c" evidence="12">
    <location>
        <begin position="338"/>
        <end position="425"/>
    </location>
</feature>
<keyword evidence="11" id="KW-0812">Transmembrane</keyword>
<comment type="subcellular location">
    <subcellularLocation>
        <location evidence="1">Cell membrane</location>
    </subcellularLocation>
</comment>
<dbReference type="PIRSF" id="PIRSF000018">
    <property type="entry name" value="Mb_ADH_cyt_c"/>
    <property type="match status" value="1"/>
</dbReference>
<evidence type="ECO:0000256" key="9">
    <source>
        <dbReference type="PIRSR" id="PIRSR000018-50"/>
    </source>
</evidence>
<evidence type="ECO:0000256" key="4">
    <source>
        <dbReference type="ARBA" id="ARBA00022723"/>
    </source>
</evidence>
<keyword evidence="11" id="KW-1133">Transmembrane helix</keyword>
<evidence type="ECO:0000313" key="13">
    <source>
        <dbReference type="EMBL" id="QDE39500.1"/>
    </source>
</evidence>
<feature type="binding site" description="axial binding residue" evidence="10">
    <location>
        <position position="355"/>
    </location>
    <ligand>
        <name>heme c</name>
        <dbReference type="ChEBI" id="CHEBI:61717"/>
        <label>3</label>
    </ligand>
    <ligandPart>
        <name>Fe</name>
        <dbReference type="ChEBI" id="CHEBI:18248"/>
    </ligandPart>
</feature>
<dbReference type="InterPro" id="IPR014353">
    <property type="entry name" value="Membr-bd_ADH_cyt_c"/>
</dbReference>
<dbReference type="OrthoDB" id="9811281at2"/>
<dbReference type="PANTHER" id="PTHR35008:SF8">
    <property type="entry name" value="ALCOHOL DEHYDROGENASE CYTOCHROME C SUBUNIT"/>
    <property type="match status" value="1"/>
</dbReference>
<keyword evidence="6" id="KW-0677">Repeat</keyword>
<keyword evidence="8 11" id="KW-0472">Membrane</keyword>
<evidence type="ECO:0000256" key="11">
    <source>
        <dbReference type="SAM" id="Phobius"/>
    </source>
</evidence>
<dbReference type="KEGG" id="lpy:FIV34_09940"/>
<dbReference type="GO" id="GO:0005506">
    <property type="term" value="F:iron ion binding"/>
    <property type="evidence" value="ECO:0007669"/>
    <property type="project" value="InterPro"/>
</dbReference>
<keyword evidence="2" id="KW-1003">Cell membrane</keyword>
<comment type="cofactor">
    <cofactor evidence="9">
        <name>heme c</name>
        <dbReference type="ChEBI" id="CHEBI:61717"/>
    </cofactor>
    <text evidence="9">Binds 3 heme c groups covalently per subunit.</text>
</comment>
<name>A0A4Y5Z2C1_9GAMM</name>
<organism evidence="13 14">
    <name type="scientific">Luteibacter pinisoli</name>
    <dbReference type="NCBI Taxonomy" id="2589080"/>
    <lineage>
        <taxon>Bacteria</taxon>
        <taxon>Pseudomonadati</taxon>
        <taxon>Pseudomonadota</taxon>
        <taxon>Gammaproteobacteria</taxon>
        <taxon>Lysobacterales</taxon>
        <taxon>Rhodanobacteraceae</taxon>
        <taxon>Luteibacter</taxon>
    </lineage>
</organism>
<dbReference type="InterPro" id="IPR009056">
    <property type="entry name" value="Cyt_c-like_dom"/>
</dbReference>
<keyword evidence="7 10" id="KW-0408">Iron</keyword>
<dbReference type="PANTHER" id="PTHR35008">
    <property type="entry name" value="BLL4482 PROTEIN-RELATED"/>
    <property type="match status" value="1"/>
</dbReference>
<keyword evidence="14" id="KW-1185">Reference proteome</keyword>
<evidence type="ECO:0000256" key="5">
    <source>
        <dbReference type="ARBA" id="ARBA00022729"/>
    </source>
</evidence>
<feature type="binding site" description="axial binding residue" evidence="10">
    <location>
        <position position="78"/>
    </location>
    <ligand>
        <name>heme c</name>
        <dbReference type="ChEBI" id="CHEBI:61717"/>
        <label>1</label>
    </ligand>
    <ligandPart>
        <name>Fe</name>
        <dbReference type="ChEBI" id="CHEBI:18248"/>
    </ligandPart>
</feature>
<dbReference type="SUPFAM" id="SSF46626">
    <property type="entry name" value="Cytochrome c"/>
    <property type="match status" value="3"/>
</dbReference>
<proteinExistence type="predicted"/>
<gene>
    <name evidence="13" type="ORF">FIV34_09940</name>
</gene>
<dbReference type="GO" id="GO:0020037">
    <property type="term" value="F:heme binding"/>
    <property type="evidence" value="ECO:0007669"/>
    <property type="project" value="InterPro"/>
</dbReference>
<feature type="binding site" description="covalent" evidence="9">
    <location>
        <position position="223"/>
    </location>
    <ligand>
        <name>heme c</name>
        <dbReference type="ChEBI" id="CHEBI:61717"/>
        <label>2</label>
    </ligand>
</feature>
<evidence type="ECO:0000256" key="7">
    <source>
        <dbReference type="ARBA" id="ARBA00023004"/>
    </source>
</evidence>
<dbReference type="InterPro" id="IPR051459">
    <property type="entry name" value="Cytochrome_c-type_DH"/>
</dbReference>
<reference evidence="13 14" key="1">
    <citation type="submission" date="2019-06" db="EMBL/GenBank/DDBJ databases">
        <title>A complete genome sequence for Luteibacter pinisoli MAH-14.</title>
        <authorList>
            <person name="Baltrus D.A."/>
        </authorList>
    </citation>
    <scope>NUCLEOTIDE SEQUENCE [LARGE SCALE GENOMIC DNA]</scope>
    <source>
        <strain evidence="13 14">MAH-14</strain>
    </source>
</reference>
<evidence type="ECO:0000256" key="6">
    <source>
        <dbReference type="ARBA" id="ARBA00022737"/>
    </source>
</evidence>
<dbReference type="InterPro" id="IPR036909">
    <property type="entry name" value="Cyt_c-like_dom_sf"/>
</dbReference>
<evidence type="ECO:0000313" key="14">
    <source>
        <dbReference type="Proteomes" id="UP000316093"/>
    </source>
</evidence>
<feature type="binding site" description="covalent" evidence="9">
    <location>
        <position position="74"/>
    </location>
    <ligand>
        <name>heme c</name>
        <dbReference type="ChEBI" id="CHEBI:61717"/>
        <label>1</label>
    </ligand>
</feature>
<feature type="domain" description="Cytochrome c" evidence="12">
    <location>
        <begin position="60"/>
        <end position="163"/>
    </location>
</feature>
<dbReference type="GO" id="GO:0005886">
    <property type="term" value="C:plasma membrane"/>
    <property type="evidence" value="ECO:0007669"/>
    <property type="project" value="UniProtKB-SubCell"/>
</dbReference>